<dbReference type="KEGG" id="pseo:OM33_20120"/>
<organism evidence="4 5">
    <name type="scientific">Pseudoalteromonas piratica</name>
    <dbReference type="NCBI Taxonomy" id="1348114"/>
    <lineage>
        <taxon>Bacteria</taxon>
        <taxon>Pseudomonadati</taxon>
        <taxon>Pseudomonadota</taxon>
        <taxon>Gammaproteobacteria</taxon>
        <taxon>Alteromonadales</taxon>
        <taxon>Pseudoalteromonadaceae</taxon>
        <taxon>Pseudoalteromonas</taxon>
    </lineage>
</organism>
<dbReference type="HOGENOM" id="CLU_158669_0_0_6"/>
<dbReference type="Proteomes" id="UP000030341">
    <property type="component" value="Chromosome 2"/>
</dbReference>
<dbReference type="OrthoDB" id="5768587at2"/>
<reference evidence="4 5" key="1">
    <citation type="submission" date="2014-11" db="EMBL/GenBank/DDBJ databases">
        <title>Complete Genome Sequence of Pseudoalteromonas sp. Strain OCN003 Isolated from Kaneohe Bay, Oahu, Hawaii.</title>
        <authorList>
            <person name="Beurmann S."/>
            <person name="Videau P."/>
            <person name="Ushijima B."/>
            <person name="Smith A.M."/>
            <person name="Aeby G.S."/>
            <person name="Callahan S.M."/>
            <person name="Belcaid M."/>
        </authorList>
    </citation>
    <scope>NUCLEOTIDE SEQUENCE [LARGE SCALE GENOMIC DNA]</scope>
    <source>
        <strain evidence="4 5">OCN003</strain>
    </source>
</reference>
<dbReference type="STRING" id="1348114.OM33_20120"/>
<evidence type="ECO:0000313" key="5">
    <source>
        <dbReference type="Proteomes" id="UP000030341"/>
    </source>
</evidence>
<proteinExistence type="predicted"/>
<evidence type="ECO:0000256" key="2">
    <source>
        <dbReference type="ARBA" id="ARBA00014024"/>
    </source>
</evidence>
<dbReference type="InterPro" id="IPR018900">
    <property type="entry name" value="Curli_CsgE"/>
</dbReference>
<dbReference type="EMBL" id="CP009889">
    <property type="protein sequence ID" value="AIY67345.1"/>
    <property type="molecule type" value="Genomic_DNA"/>
</dbReference>
<comment type="function">
    <text evidence="1">May be involved in the biogenesis of curli organelles.</text>
</comment>
<name>A0A0A7EKX3_9GAMM</name>
<keyword evidence="5" id="KW-1185">Reference proteome</keyword>
<evidence type="ECO:0000256" key="1">
    <source>
        <dbReference type="ARBA" id="ARBA00003989"/>
    </source>
</evidence>
<sequence>MKFLITFVISIALVVLPMHAIANSDDIEISGLLLDRTLSRSGKEFYHKFSLLWQDMPSTTGINVVIKEAVVPRAGTKLFVEVNSKAIYATYMGRRIEPVEDKVEQAIFATIDAIAKSQFVEQSEDLASSGW</sequence>
<keyword evidence="3" id="KW-0732">Signal</keyword>
<dbReference type="Pfam" id="PF10627">
    <property type="entry name" value="CsgE"/>
    <property type="match status" value="1"/>
</dbReference>
<evidence type="ECO:0000256" key="3">
    <source>
        <dbReference type="ARBA" id="ARBA00022729"/>
    </source>
</evidence>
<gene>
    <name evidence="4" type="ORF">OM33_20120</name>
</gene>
<dbReference type="eggNOG" id="ENOG5032THU">
    <property type="taxonomic scope" value="Bacteria"/>
</dbReference>
<evidence type="ECO:0000313" key="4">
    <source>
        <dbReference type="EMBL" id="AIY67345.1"/>
    </source>
</evidence>
<accession>A0A0A7EKX3</accession>
<protein>
    <recommendedName>
        <fullName evidence="2">Curli production assembly/transport component CsgE</fullName>
    </recommendedName>
</protein>
<dbReference type="RefSeq" id="WP_040136258.1">
    <property type="nucleotide sequence ID" value="NZ_CP009889.1"/>
</dbReference>
<dbReference type="AlphaFoldDB" id="A0A0A7EKX3"/>